<dbReference type="Pfam" id="PF03780">
    <property type="entry name" value="Asp23"/>
    <property type="match status" value="1"/>
</dbReference>
<evidence type="ECO:0000256" key="1">
    <source>
        <dbReference type="ARBA" id="ARBA00005721"/>
    </source>
</evidence>
<dbReference type="InterPro" id="IPR005531">
    <property type="entry name" value="Asp23"/>
</dbReference>
<accession>A0A4P6Q278</accession>
<evidence type="ECO:0000256" key="2">
    <source>
        <dbReference type="SAM" id="MobiDB-lite"/>
    </source>
</evidence>
<sequence>MASSGVEQPPATAEVPRQRTATEPPQARGRTVVGADVVARIAGRAAAEVPGVVARRGRTRAGARITGNGGTATLRLRIAVGYPRSAREVARRVRDHTTRRVQDMTGMSVRRVDIEIAELVRGSRTE</sequence>
<reference evidence="3 4" key="1">
    <citation type="submission" date="2019-02" db="EMBL/GenBank/DDBJ databases">
        <authorList>
            <person name="Khodamoradi S."/>
            <person name="Hahnke R.L."/>
            <person name="Kaempfer P."/>
            <person name="Schumann P."/>
            <person name="Rohde M."/>
            <person name="Steinert M."/>
            <person name="Luzhetskyy A."/>
            <person name="Wink J."/>
            <person name="Ruckert C."/>
        </authorList>
    </citation>
    <scope>NUCLEOTIDE SEQUENCE [LARGE SCALE GENOMIC DNA]</scope>
    <source>
        <strain evidence="3 4">M2</strain>
    </source>
</reference>
<dbReference type="Proteomes" id="UP000292235">
    <property type="component" value="Chromosome"/>
</dbReference>
<comment type="similarity">
    <text evidence="1">Belongs to the asp23 family.</text>
</comment>
<feature type="region of interest" description="Disordered" evidence="2">
    <location>
        <begin position="1"/>
        <end position="30"/>
    </location>
</feature>
<dbReference type="AlphaFoldDB" id="A0A4P6Q278"/>
<dbReference type="KEGG" id="strr:EKD16_04550"/>
<evidence type="ECO:0000313" key="3">
    <source>
        <dbReference type="EMBL" id="QBI52717.1"/>
    </source>
</evidence>
<proteinExistence type="inferred from homology"/>
<name>A0A4P6Q278_9ACTN</name>
<keyword evidence="4" id="KW-1185">Reference proteome</keyword>
<dbReference type="RefSeq" id="WP_242677230.1">
    <property type="nucleotide sequence ID" value="NZ_CP036455.1"/>
</dbReference>
<dbReference type="EMBL" id="CP036455">
    <property type="protein sequence ID" value="QBI52717.1"/>
    <property type="molecule type" value="Genomic_DNA"/>
</dbReference>
<organism evidence="3 4">
    <name type="scientific">Streptomonospora litoralis</name>
    <dbReference type="NCBI Taxonomy" id="2498135"/>
    <lineage>
        <taxon>Bacteria</taxon>
        <taxon>Bacillati</taxon>
        <taxon>Actinomycetota</taxon>
        <taxon>Actinomycetes</taxon>
        <taxon>Streptosporangiales</taxon>
        <taxon>Nocardiopsidaceae</taxon>
        <taxon>Streptomonospora</taxon>
    </lineage>
</organism>
<protein>
    <submittedName>
        <fullName evidence="3">Alkaline shock protein 23</fullName>
    </submittedName>
</protein>
<gene>
    <name evidence="3" type="ORF">EKD16_04550</name>
</gene>
<evidence type="ECO:0000313" key="4">
    <source>
        <dbReference type="Proteomes" id="UP000292235"/>
    </source>
</evidence>